<name>A0A7M2YAG0_9FLAO</name>
<feature type="transmembrane region" description="Helical" evidence="1">
    <location>
        <begin position="271"/>
        <end position="289"/>
    </location>
</feature>
<feature type="transmembrane region" description="Helical" evidence="1">
    <location>
        <begin position="131"/>
        <end position="150"/>
    </location>
</feature>
<keyword evidence="3" id="KW-0808">Transferase</keyword>
<keyword evidence="1" id="KW-1133">Transmembrane helix</keyword>
<feature type="transmembrane region" description="Helical" evidence="1">
    <location>
        <begin position="157"/>
        <end position="179"/>
    </location>
</feature>
<protein>
    <submittedName>
        <fullName evidence="3">Acyltransferase</fullName>
    </submittedName>
</protein>
<proteinExistence type="predicted"/>
<evidence type="ECO:0000259" key="2">
    <source>
        <dbReference type="Pfam" id="PF01757"/>
    </source>
</evidence>
<dbReference type="RefSeq" id="WP_193810789.1">
    <property type="nucleotide sequence ID" value="NZ_CP040442.1"/>
</dbReference>
<keyword evidence="1" id="KW-0472">Membrane</keyword>
<dbReference type="Pfam" id="PF01757">
    <property type="entry name" value="Acyl_transf_3"/>
    <property type="match status" value="1"/>
</dbReference>
<evidence type="ECO:0000256" key="1">
    <source>
        <dbReference type="SAM" id="Phobius"/>
    </source>
</evidence>
<feature type="transmembrane region" description="Helical" evidence="1">
    <location>
        <begin position="241"/>
        <end position="259"/>
    </location>
</feature>
<evidence type="ECO:0000313" key="3">
    <source>
        <dbReference type="EMBL" id="QOW10625.1"/>
    </source>
</evidence>
<dbReference type="Proteomes" id="UP000594195">
    <property type="component" value="Chromosome"/>
</dbReference>
<keyword evidence="3" id="KW-0012">Acyltransferase</keyword>
<feature type="transmembrane region" description="Helical" evidence="1">
    <location>
        <begin position="12"/>
        <end position="28"/>
    </location>
</feature>
<keyword evidence="1" id="KW-0812">Transmembrane</keyword>
<feature type="transmembrane region" description="Helical" evidence="1">
    <location>
        <begin position="40"/>
        <end position="65"/>
    </location>
</feature>
<dbReference type="AlphaFoldDB" id="A0A7M2YAG0"/>
<feature type="transmembrane region" description="Helical" evidence="1">
    <location>
        <begin position="185"/>
        <end position="205"/>
    </location>
</feature>
<keyword evidence="4" id="KW-1185">Reference proteome</keyword>
<organism evidence="3 4">
    <name type="scientific">Kaistella flava</name>
    <name type="common">ex Peng et al. 2021</name>
    <dbReference type="NCBI Taxonomy" id="2038776"/>
    <lineage>
        <taxon>Bacteria</taxon>
        <taxon>Pseudomonadati</taxon>
        <taxon>Bacteroidota</taxon>
        <taxon>Flavobacteriia</taxon>
        <taxon>Flavobacteriales</taxon>
        <taxon>Weeksellaceae</taxon>
        <taxon>Chryseobacterium group</taxon>
        <taxon>Kaistella</taxon>
    </lineage>
</organism>
<reference evidence="3 4" key="1">
    <citation type="submission" date="2019-05" db="EMBL/GenBank/DDBJ databases">
        <title>Chryseobacterium sp. isolated from King George Island, maritime Antarctica.</title>
        <authorList>
            <person name="Peng X."/>
        </authorList>
    </citation>
    <scope>NUCLEOTIDE SEQUENCE [LARGE SCALE GENOMIC DNA]</scope>
    <source>
        <strain evidence="3 4">7-3A</strain>
    </source>
</reference>
<evidence type="ECO:0000313" key="4">
    <source>
        <dbReference type="Proteomes" id="UP000594195"/>
    </source>
</evidence>
<dbReference type="PANTHER" id="PTHR23028">
    <property type="entry name" value="ACETYLTRANSFERASE"/>
    <property type="match status" value="1"/>
</dbReference>
<feature type="domain" description="Acyltransferase 3" evidence="2">
    <location>
        <begin position="12"/>
        <end position="322"/>
    </location>
</feature>
<accession>A0A7M2YAG0</accession>
<feature type="transmembrane region" description="Helical" evidence="1">
    <location>
        <begin position="86"/>
        <end position="106"/>
    </location>
</feature>
<dbReference type="InterPro" id="IPR050879">
    <property type="entry name" value="Acyltransferase_3"/>
</dbReference>
<feature type="transmembrane region" description="Helical" evidence="1">
    <location>
        <begin position="217"/>
        <end position="235"/>
    </location>
</feature>
<feature type="transmembrane region" description="Helical" evidence="1">
    <location>
        <begin position="304"/>
        <end position="327"/>
    </location>
</feature>
<sequence length="345" mass="40348">MENKRYFDILQIYRGIASLLVVVHHSYASFEHYLKLDNAALAFIASVGKLGVDFFFVLSGFIIAYTTYNYRGQTGYLKKYTFNRVIRIYVPYLPVSFAMILLYFLFPGSSNSDRSMSLLTSVLLIPDGNPALSVAWTLVFEMFFYLMYSLNFFSKKLWYVILIVWLLGIIGTSISHLIFEHPFLKLIFNLYNLEFIMGVMVAYLIKMNLVKTDRKWFVIFPIVLFLIFLYLKYAAINLFPFSLNLIFALSAAGFVYVGIKYFTKKIPENNVWMLLGNSSYSLYLLHNPLQSMLVRVMPAADHQIVLLFELFIVIFLCCLISYFYYLIFEKHVMTFIKNKFEKYVA</sequence>
<dbReference type="KEGG" id="kfa:Q73A0000_09690"/>
<gene>
    <name evidence="3" type="ORF">Q73A0000_09690</name>
</gene>
<dbReference type="EMBL" id="CP040442">
    <property type="protein sequence ID" value="QOW10625.1"/>
    <property type="molecule type" value="Genomic_DNA"/>
</dbReference>
<dbReference type="InterPro" id="IPR002656">
    <property type="entry name" value="Acyl_transf_3_dom"/>
</dbReference>
<dbReference type="GO" id="GO:0016747">
    <property type="term" value="F:acyltransferase activity, transferring groups other than amino-acyl groups"/>
    <property type="evidence" value="ECO:0007669"/>
    <property type="project" value="InterPro"/>
</dbReference>